<dbReference type="InterPro" id="IPR000073">
    <property type="entry name" value="AB_hydrolase_1"/>
</dbReference>
<dbReference type="PANTHER" id="PTHR43689">
    <property type="entry name" value="HYDROLASE"/>
    <property type="match status" value="1"/>
</dbReference>
<dbReference type="InterPro" id="IPR029058">
    <property type="entry name" value="AB_hydrolase_fold"/>
</dbReference>
<dbReference type="Pfam" id="PF12697">
    <property type="entry name" value="Abhydrolase_6"/>
    <property type="match status" value="1"/>
</dbReference>
<dbReference type="Proteomes" id="UP001419268">
    <property type="component" value="Unassembled WGS sequence"/>
</dbReference>
<evidence type="ECO:0000259" key="1">
    <source>
        <dbReference type="Pfam" id="PF12697"/>
    </source>
</evidence>
<dbReference type="Gene3D" id="3.40.50.1820">
    <property type="entry name" value="alpha/beta hydrolase"/>
    <property type="match status" value="1"/>
</dbReference>
<feature type="domain" description="AB hydrolase-1" evidence="1">
    <location>
        <begin position="120"/>
        <end position="392"/>
    </location>
</feature>
<dbReference type="SUPFAM" id="SSF53474">
    <property type="entry name" value="alpha/beta-Hydrolases"/>
    <property type="match status" value="1"/>
</dbReference>
<sequence>MPNPGLPFKGWGVAPYRSGPDVRNIKMPSCNGEEPLVWFNQVEHYFALHEMAEIAGSDPTGLLAPSQTFHSVFEQATQRKELRVILVDEEEERQGGIWFGRSYSNRMKDCGRGLPLVNLVGGFYKNSDHWRKNMPVLANSSRVYSIDLIGYGYSDKPNPREFGAKSFYTFETWASQLNDFCTEVVKGEAFFICNSIGGCTNKFVPDHKRERDVQISLFRSQAARGIVGLQAAVMEPRICKGIILLNISLRMLHIKKQPWYGKPFISTFQNLLRNTVLGEFFYKAVATPQSVRNILCQCYNDTSQVNDELVEKILLPGLEPGAMDVFLEFICYSGGPLPEELLPMVKCPVLVAWGDKDPWEPIELGRRYGEFSNVEDFIVLPDVGHCPQDEAPYLVNSLIQTFVVRHSSVISSSS</sequence>
<accession>A0AAP0J457</accession>
<comment type="caution">
    <text evidence="2">The sequence shown here is derived from an EMBL/GenBank/DDBJ whole genome shotgun (WGS) entry which is preliminary data.</text>
</comment>
<keyword evidence="3" id="KW-1185">Reference proteome</keyword>
<reference evidence="2 3" key="1">
    <citation type="submission" date="2024-01" db="EMBL/GenBank/DDBJ databases">
        <title>Genome assemblies of Stephania.</title>
        <authorList>
            <person name="Yang L."/>
        </authorList>
    </citation>
    <scope>NUCLEOTIDE SEQUENCE [LARGE SCALE GENOMIC DNA]</scope>
    <source>
        <strain evidence="2">JXDWG</strain>
        <tissue evidence="2">Leaf</tissue>
    </source>
</reference>
<gene>
    <name evidence="2" type="ORF">Scep_014607</name>
</gene>
<name>A0AAP0J457_9MAGN</name>
<proteinExistence type="predicted"/>
<dbReference type="AlphaFoldDB" id="A0AAP0J457"/>
<organism evidence="2 3">
    <name type="scientific">Stephania cephalantha</name>
    <dbReference type="NCBI Taxonomy" id="152367"/>
    <lineage>
        <taxon>Eukaryota</taxon>
        <taxon>Viridiplantae</taxon>
        <taxon>Streptophyta</taxon>
        <taxon>Embryophyta</taxon>
        <taxon>Tracheophyta</taxon>
        <taxon>Spermatophyta</taxon>
        <taxon>Magnoliopsida</taxon>
        <taxon>Ranunculales</taxon>
        <taxon>Menispermaceae</taxon>
        <taxon>Menispermoideae</taxon>
        <taxon>Cissampelideae</taxon>
        <taxon>Stephania</taxon>
    </lineage>
</organism>
<evidence type="ECO:0000313" key="3">
    <source>
        <dbReference type="Proteomes" id="UP001419268"/>
    </source>
</evidence>
<dbReference type="PANTHER" id="PTHR43689:SF53">
    <property type="entry name" value="ALPHA_BETA-HYDROLASES SUPERFAMILY PROTEIN"/>
    <property type="match status" value="1"/>
</dbReference>
<evidence type="ECO:0000313" key="2">
    <source>
        <dbReference type="EMBL" id="KAK9125761.1"/>
    </source>
</evidence>
<protein>
    <recommendedName>
        <fullName evidence="1">AB hydrolase-1 domain-containing protein</fullName>
    </recommendedName>
</protein>
<dbReference type="EMBL" id="JBBNAG010000006">
    <property type="protein sequence ID" value="KAK9125761.1"/>
    <property type="molecule type" value="Genomic_DNA"/>
</dbReference>